<dbReference type="PRINTS" id="PR00839">
    <property type="entry name" value="V8PROTEASE"/>
</dbReference>
<dbReference type="EMBL" id="QTTT01000001">
    <property type="protein sequence ID" value="REF00863.1"/>
    <property type="molecule type" value="Genomic_DNA"/>
</dbReference>
<proteinExistence type="inferred from homology"/>
<dbReference type="InterPro" id="IPR008256">
    <property type="entry name" value="Peptidase_S1B"/>
</dbReference>
<organism evidence="9 10">
    <name type="scientific">Thermomonospora umbrina</name>
    <dbReference type="NCBI Taxonomy" id="111806"/>
    <lineage>
        <taxon>Bacteria</taxon>
        <taxon>Bacillati</taxon>
        <taxon>Actinomycetota</taxon>
        <taxon>Actinomycetes</taxon>
        <taxon>Streptosporangiales</taxon>
        <taxon>Thermomonosporaceae</taxon>
        <taxon>Thermomonospora</taxon>
    </lineage>
</organism>
<evidence type="ECO:0000259" key="8">
    <source>
        <dbReference type="Pfam" id="PF00089"/>
    </source>
</evidence>
<evidence type="ECO:0000256" key="7">
    <source>
        <dbReference type="SAM" id="MobiDB-lite"/>
    </source>
</evidence>
<name>A0A3D9SY17_9ACTN</name>
<evidence type="ECO:0000256" key="5">
    <source>
        <dbReference type="ARBA" id="ARBA00022825"/>
    </source>
</evidence>
<evidence type="ECO:0000256" key="6">
    <source>
        <dbReference type="RuleBase" id="RU004296"/>
    </source>
</evidence>
<evidence type="ECO:0000256" key="2">
    <source>
        <dbReference type="ARBA" id="ARBA00022670"/>
    </source>
</evidence>
<feature type="domain" description="Peptidase S1" evidence="8">
    <location>
        <begin position="144"/>
        <end position="284"/>
    </location>
</feature>
<evidence type="ECO:0000256" key="3">
    <source>
        <dbReference type="ARBA" id="ARBA00022729"/>
    </source>
</evidence>
<dbReference type="GO" id="GO:0004252">
    <property type="term" value="F:serine-type endopeptidase activity"/>
    <property type="evidence" value="ECO:0007669"/>
    <property type="project" value="InterPro"/>
</dbReference>
<keyword evidence="4 6" id="KW-0378">Hydrolase</keyword>
<keyword evidence="10" id="KW-1185">Reference proteome</keyword>
<keyword evidence="5 6" id="KW-0720">Serine protease</keyword>
<dbReference type="Pfam" id="PF00089">
    <property type="entry name" value="Trypsin"/>
    <property type="match status" value="1"/>
</dbReference>
<evidence type="ECO:0000256" key="4">
    <source>
        <dbReference type="ARBA" id="ARBA00022801"/>
    </source>
</evidence>
<keyword evidence="2 6" id="KW-0645">Protease</keyword>
<dbReference type="InterPro" id="IPR001254">
    <property type="entry name" value="Trypsin_dom"/>
</dbReference>
<comment type="caution">
    <text evidence="9">The sequence shown here is derived from an EMBL/GenBank/DDBJ whole genome shotgun (WGS) entry which is preliminary data.</text>
</comment>
<protein>
    <recommendedName>
        <fullName evidence="6">Serine protease</fullName>
        <ecNumber evidence="6">3.4.21.-</ecNumber>
    </recommendedName>
</protein>
<dbReference type="PANTHER" id="PTHR15462">
    <property type="entry name" value="SERINE PROTEASE"/>
    <property type="match status" value="1"/>
</dbReference>
<accession>A0A3D9SY17</accession>
<dbReference type="EC" id="3.4.21.-" evidence="6"/>
<evidence type="ECO:0000313" key="9">
    <source>
        <dbReference type="EMBL" id="REF00863.1"/>
    </source>
</evidence>
<feature type="compositionally biased region" description="Low complexity" evidence="7">
    <location>
        <begin position="84"/>
        <end position="98"/>
    </location>
</feature>
<evidence type="ECO:0000256" key="1">
    <source>
        <dbReference type="ARBA" id="ARBA00008764"/>
    </source>
</evidence>
<comment type="similarity">
    <text evidence="1 6">Belongs to the peptidase S1B family.</text>
</comment>
<feature type="region of interest" description="Disordered" evidence="7">
    <location>
        <begin position="56"/>
        <end position="107"/>
    </location>
</feature>
<dbReference type="InterPro" id="IPR043504">
    <property type="entry name" value="Peptidase_S1_PA_chymotrypsin"/>
</dbReference>
<dbReference type="SUPFAM" id="SSF50494">
    <property type="entry name" value="Trypsin-like serine proteases"/>
    <property type="match status" value="1"/>
</dbReference>
<dbReference type="InterPro" id="IPR050966">
    <property type="entry name" value="Glutamyl_endopeptidase"/>
</dbReference>
<dbReference type="PANTHER" id="PTHR15462:SF8">
    <property type="entry name" value="SERINE PROTEASE"/>
    <property type="match status" value="1"/>
</dbReference>
<dbReference type="GO" id="GO:0006508">
    <property type="term" value="P:proteolysis"/>
    <property type="evidence" value="ECO:0007669"/>
    <property type="project" value="UniProtKB-KW"/>
</dbReference>
<dbReference type="InterPro" id="IPR009003">
    <property type="entry name" value="Peptidase_S1_PA"/>
</dbReference>
<reference evidence="9 10" key="1">
    <citation type="submission" date="2018-08" db="EMBL/GenBank/DDBJ databases">
        <title>Sequencing the genomes of 1000 actinobacteria strains.</title>
        <authorList>
            <person name="Klenk H.-P."/>
        </authorList>
    </citation>
    <scope>NUCLEOTIDE SEQUENCE [LARGE SCALE GENOMIC DNA]</scope>
    <source>
        <strain evidence="9 10">DSM 43927</strain>
    </source>
</reference>
<dbReference type="AlphaFoldDB" id="A0A3D9SY17"/>
<dbReference type="Proteomes" id="UP000256661">
    <property type="component" value="Unassembled WGS sequence"/>
</dbReference>
<evidence type="ECO:0000313" key="10">
    <source>
        <dbReference type="Proteomes" id="UP000256661"/>
    </source>
</evidence>
<gene>
    <name evidence="9" type="ORF">DFJ69_6457</name>
</gene>
<dbReference type="OrthoDB" id="1855925at2"/>
<keyword evidence="3" id="KW-0732">Signal</keyword>
<sequence>MAVKERRNCVNTLLDGAVRRWRKIAVISGAAISLSAALGVPAAGATTAATKAAPVVSTAAAGPSTPVSRSADGKVLRGVTPKSGGATSGAAEGTRGTGKVSNGQGASFTRKFPKNVKMLGGDVNAETVIGADGRTQVTATTTYPHRVNGKLTFTAPNGLTYGCTAWLYDNDTVATAGHCIYFHDNANNVHGWNSNFVFWPGRNGASAPYGSCGWTNAYSVNGWTASQNPEYDYGAIKLNCTIGNSTGWFGLRWQTATYDGTVANITGYPGDKPANTMWQMDGAIASSGVRQLFYSIDTFGGQSGSAVRISGCGAYCGIAIHAYGLYGGSPYNRGTRITEAAFNNLNAWKV</sequence>
<dbReference type="Gene3D" id="2.40.10.10">
    <property type="entry name" value="Trypsin-like serine proteases"/>
    <property type="match status" value="2"/>
</dbReference>